<evidence type="ECO:0000256" key="2">
    <source>
        <dbReference type="ARBA" id="ARBA00022448"/>
    </source>
</evidence>
<feature type="domain" description="ABC transmembrane type-1" evidence="8">
    <location>
        <begin position="69"/>
        <end position="250"/>
    </location>
</feature>
<dbReference type="RefSeq" id="WP_089283944.1">
    <property type="nucleotide sequence ID" value="NZ_FZOJ01000018.1"/>
</dbReference>
<dbReference type="PANTHER" id="PTHR30151:SF20">
    <property type="entry name" value="ABC TRANSPORTER PERMEASE PROTEIN HI_0355-RELATED"/>
    <property type="match status" value="1"/>
</dbReference>
<evidence type="ECO:0000313" key="9">
    <source>
        <dbReference type="EMBL" id="SNS71743.1"/>
    </source>
</evidence>
<evidence type="ECO:0000259" key="8">
    <source>
        <dbReference type="PROSITE" id="PS50928"/>
    </source>
</evidence>
<protein>
    <submittedName>
        <fullName evidence="9">ABC-type nitrate/sulfonate/bicarbonate transport system, permease component</fullName>
    </submittedName>
</protein>
<dbReference type="EMBL" id="FZOJ01000018">
    <property type="protein sequence ID" value="SNS71743.1"/>
    <property type="molecule type" value="Genomic_DNA"/>
</dbReference>
<dbReference type="Gene3D" id="1.10.3720.10">
    <property type="entry name" value="MetI-like"/>
    <property type="match status" value="1"/>
</dbReference>
<feature type="transmembrane region" description="Helical" evidence="7">
    <location>
        <begin position="12"/>
        <end position="34"/>
    </location>
</feature>
<proteinExistence type="inferred from homology"/>
<keyword evidence="6 7" id="KW-0472">Membrane</keyword>
<dbReference type="GO" id="GO:0055085">
    <property type="term" value="P:transmembrane transport"/>
    <property type="evidence" value="ECO:0007669"/>
    <property type="project" value="InterPro"/>
</dbReference>
<comment type="similarity">
    <text evidence="7">Belongs to the binding-protein-dependent transport system permease family.</text>
</comment>
<dbReference type="CDD" id="cd06261">
    <property type="entry name" value="TM_PBP2"/>
    <property type="match status" value="1"/>
</dbReference>
<reference evidence="9 10" key="1">
    <citation type="submission" date="2017-06" db="EMBL/GenBank/DDBJ databases">
        <authorList>
            <person name="Kim H.J."/>
            <person name="Triplett B.A."/>
        </authorList>
    </citation>
    <scope>NUCLEOTIDE SEQUENCE [LARGE SCALE GENOMIC DNA]</scope>
    <source>
        <strain evidence="9 10">SCA</strain>
    </source>
</reference>
<name>A0A239GTA1_9FIRM</name>
<dbReference type="InterPro" id="IPR035906">
    <property type="entry name" value="MetI-like_sf"/>
</dbReference>
<evidence type="ECO:0000256" key="7">
    <source>
        <dbReference type="RuleBase" id="RU363032"/>
    </source>
</evidence>
<feature type="transmembrane region" description="Helical" evidence="7">
    <location>
        <begin position="104"/>
        <end position="129"/>
    </location>
</feature>
<organism evidence="9 10">
    <name type="scientific">Anaerovirgula multivorans</name>
    <dbReference type="NCBI Taxonomy" id="312168"/>
    <lineage>
        <taxon>Bacteria</taxon>
        <taxon>Bacillati</taxon>
        <taxon>Bacillota</taxon>
        <taxon>Clostridia</taxon>
        <taxon>Peptostreptococcales</taxon>
        <taxon>Natronincolaceae</taxon>
        <taxon>Anaerovirgula</taxon>
    </lineage>
</organism>
<keyword evidence="3" id="KW-1003">Cell membrane</keyword>
<dbReference type="InterPro" id="IPR000515">
    <property type="entry name" value="MetI-like"/>
</dbReference>
<evidence type="ECO:0000256" key="5">
    <source>
        <dbReference type="ARBA" id="ARBA00022989"/>
    </source>
</evidence>
<evidence type="ECO:0000256" key="3">
    <source>
        <dbReference type="ARBA" id="ARBA00022475"/>
    </source>
</evidence>
<comment type="subcellular location">
    <subcellularLocation>
        <location evidence="1 7">Cell membrane</location>
        <topology evidence="1 7">Multi-pass membrane protein</topology>
    </subcellularLocation>
</comment>
<dbReference type="AlphaFoldDB" id="A0A239GTA1"/>
<keyword evidence="4 7" id="KW-0812">Transmembrane</keyword>
<dbReference type="PANTHER" id="PTHR30151">
    <property type="entry name" value="ALKANE SULFONATE ABC TRANSPORTER-RELATED, MEMBRANE SUBUNIT"/>
    <property type="match status" value="1"/>
</dbReference>
<evidence type="ECO:0000256" key="1">
    <source>
        <dbReference type="ARBA" id="ARBA00004651"/>
    </source>
</evidence>
<gene>
    <name evidence="9" type="ORF">SAMN05446037_101855</name>
</gene>
<dbReference type="GO" id="GO:0005886">
    <property type="term" value="C:plasma membrane"/>
    <property type="evidence" value="ECO:0007669"/>
    <property type="project" value="UniProtKB-SubCell"/>
</dbReference>
<keyword evidence="2 7" id="KW-0813">Transport</keyword>
<keyword evidence="10" id="KW-1185">Reference proteome</keyword>
<dbReference type="PROSITE" id="PS50928">
    <property type="entry name" value="ABC_TM1"/>
    <property type="match status" value="1"/>
</dbReference>
<evidence type="ECO:0000256" key="4">
    <source>
        <dbReference type="ARBA" id="ARBA00022692"/>
    </source>
</evidence>
<evidence type="ECO:0000313" key="10">
    <source>
        <dbReference type="Proteomes" id="UP000198304"/>
    </source>
</evidence>
<feature type="transmembrane region" description="Helical" evidence="7">
    <location>
        <begin position="69"/>
        <end position="92"/>
    </location>
</feature>
<dbReference type="Proteomes" id="UP000198304">
    <property type="component" value="Unassembled WGS sequence"/>
</dbReference>
<feature type="transmembrane region" description="Helical" evidence="7">
    <location>
        <begin position="135"/>
        <end position="154"/>
    </location>
</feature>
<evidence type="ECO:0000256" key="6">
    <source>
        <dbReference type="ARBA" id="ARBA00023136"/>
    </source>
</evidence>
<dbReference type="Pfam" id="PF00528">
    <property type="entry name" value="BPD_transp_1"/>
    <property type="match status" value="1"/>
</dbReference>
<dbReference type="SUPFAM" id="SSF161098">
    <property type="entry name" value="MetI-like"/>
    <property type="match status" value="1"/>
</dbReference>
<dbReference type="OrthoDB" id="9804353at2"/>
<accession>A0A239GTA1</accession>
<sequence>MKRLRNTGNSPYTFSILNIDLLPVVFTTFLILLWEVITRLDLVDPFILPAPSKVIHTLVVTFPLMGQHMMATVFEAVVGFCIAILAGILIAIMMDKVRVLKRIFYPLLITSQTVPIITLAPLFAMWFGFGYLPKIVIVVLVCFFPITISLLKGLESVDKDLLNLLKSMGASSWDIYKIVKLPAALPSFFSGLKISGTYSIMAAVIGEWVGGRRGLGIYMLRVKNSFATDRVFAAILVIVLLSIGVLKFIGFIESKAMPWNKEIYGLKKEEE</sequence>
<keyword evidence="5 7" id="KW-1133">Transmembrane helix</keyword>
<feature type="transmembrane region" description="Helical" evidence="7">
    <location>
        <begin position="231"/>
        <end position="252"/>
    </location>
</feature>